<comment type="catalytic activity">
    <reaction evidence="20">
        <text>7,8-dihydropteroate + L-glutamate + ATP = 7,8-dihydrofolate + ADP + phosphate + H(+)</text>
        <dbReference type="Rhea" id="RHEA:23584"/>
        <dbReference type="ChEBI" id="CHEBI:15378"/>
        <dbReference type="ChEBI" id="CHEBI:17839"/>
        <dbReference type="ChEBI" id="CHEBI:29985"/>
        <dbReference type="ChEBI" id="CHEBI:30616"/>
        <dbReference type="ChEBI" id="CHEBI:43474"/>
        <dbReference type="ChEBI" id="CHEBI:57451"/>
        <dbReference type="ChEBI" id="CHEBI:456216"/>
        <dbReference type="EC" id="6.3.2.12"/>
    </reaction>
</comment>
<dbReference type="RefSeq" id="WP_021687069.1">
    <property type="nucleotide sequence ID" value="NZ_KI260564.1"/>
</dbReference>
<evidence type="ECO:0000259" key="23">
    <source>
        <dbReference type="Pfam" id="PF08245"/>
    </source>
</evidence>
<evidence type="ECO:0000256" key="19">
    <source>
        <dbReference type="ARBA" id="ARBA00049035"/>
    </source>
</evidence>
<evidence type="ECO:0000256" key="20">
    <source>
        <dbReference type="ARBA" id="ARBA00049161"/>
    </source>
</evidence>
<keyword evidence="13" id="KW-0289">Folate biosynthesis</keyword>
<evidence type="ECO:0000256" key="7">
    <source>
        <dbReference type="ARBA" id="ARBA00019357"/>
    </source>
</evidence>
<dbReference type="InterPro" id="IPR001645">
    <property type="entry name" value="Folylpolyglutamate_synth"/>
</dbReference>
<dbReference type="SUPFAM" id="SSF53623">
    <property type="entry name" value="MurD-like peptide ligases, catalytic domain"/>
    <property type="match status" value="1"/>
</dbReference>
<keyword evidence="9" id="KW-0479">Metal-binding</keyword>
<keyword evidence="11 21" id="KW-0067">ATP-binding</keyword>
<evidence type="ECO:0000256" key="14">
    <source>
        <dbReference type="ARBA" id="ARBA00030048"/>
    </source>
</evidence>
<evidence type="ECO:0000256" key="16">
    <source>
        <dbReference type="ARBA" id="ARBA00032510"/>
    </source>
</evidence>
<feature type="domain" description="Mur ligase C-terminal" evidence="22">
    <location>
        <begin position="307"/>
        <end position="436"/>
    </location>
</feature>
<evidence type="ECO:0000256" key="2">
    <source>
        <dbReference type="ARBA" id="ARBA00004799"/>
    </source>
</evidence>
<dbReference type="EMBL" id="AWVH01000024">
    <property type="protein sequence ID" value="ERJ93562.1"/>
    <property type="molecule type" value="Genomic_DNA"/>
</dbReference>
<dbReference type="EC" id="6.3.2.12" evidence="5"/>
<evidence type="ECO:0000256" key="6">
    <source>
        <dbReference type="ARBA" id="ARBA00013025"/>
    </source>
</evidence>
<evidence type="ECO:0000256" key="12">
    <source>
        <dbReference type="ARBA" id="ARBA00022842"/>
    </source>
</evidence>
<dbReference type="PANTHER" id="PTHR11136">
    <property type="entry name" value="FOLYLPOLYGLUTAMATE SYNTHASE-RELATED"/>
    <property type="match status" value="1"/>
</dbReference>
<dbReference type="Pfam" id="PF02875">
    <property type="entry name" value="Mur_ligase_C"/>
    <property type="match status" value="1"/>
</dbReference>
<evidence type="ECO:0000256" key="21">
    <source>
        <dbReference type="PIRNR" id="PIRNR001563"/>
    </source>
</evidence>
<keyword evidence="10 21" id="KW-0547">Nucleotide-binding</keyword>
<dbReference type="PIRSF" id="PIRSF001563">
    <property type="entry name" value="Folylpolyglu_synth"/>
    <property type="match status" value="1"/>
</dbReference>
<feature type="domain" description="Mur ligase central" evidence="23">
    <location>
        <begin position="52"/>
        <end position="282"/>
    </location>
</feature>
<sequence length="461" mass="51462">MSHAPLYELEQWLEKYNNFEKKPQKNMFALETMRFFCERFAQPHTAYKSVHVAGSKGKGSVCAFTACILQKAGYRTGLYASPHVCDIRERIKRPDSFFSDSEYLNNAQSFITQAQQYIAGKPKQMNDPTWFELITLFAFVCFKNIGMDWAVFETGMGGRLDATNVIVPQICALTPIELEHTKYLGTTEQAIAEEKAGIIKENVPVCCARQKPEVRTVFEKKAKQMHAPLLCIEDFIKSIGYKDNGSVLIEFEKTAPFERPISTQLHMCGHVQAENAALAALTVKIALPDVSETVIEQGLAAAVLPARFEVIQVCIQNKTITVVIDGFHTPNSARRTLQTFYERFGCGSHLLFACAADKDSESIAHIIKNSPCAFEHVTVTVPGSVKQSDYAKTLTDFNACFDKQKLYGNKDYKNAVEYALHHAAAHNKVLLAAGSFYLAAEVKKILAEITPCAFDEQKPIQ</sequence>
<dbReference type="PANTHER" id="PTHR11136:SF0">
    <property type="entry name" value="DIHYDROFOLATE SYNTHETASE-RELATED"/>
    <property type="match status" value="1"/>
</dbReference>
<accession>A0ABN0NZU2</accession>
<evidence type="ECO:0000256" key="4">
    <source>
        <dbReference type="ARBA" id="ARBA00008276"/>
    </source>
</evidence>
<organism evidence="24 25">
    <name type="scientific">Treponema lecithinolyticum ATCC 700332</name>
    <dbReference type="NCBI Taxonomy" id="1321815"/>
    <lineage>
        <taxon>Bacteria</taxon>
        <taxon>Pseudomonadati</taxon>
        <taxon>Spirochaetota</taxon>
        <taxon>Spirochaetia</taxon>
        <taxon>Spirochaetales</taxon>
        <taxon>Treponemataceae</taxon>
        <taxon>Treponema</taxon>
    </lineage>
</organism>
<evidence type="ECO:0000313" key="25">
    <source>
        <dbReference type="Proteomes" id="UP000016649"/>
    </source>
</evidence>
<comment type="catalytic activity">
    <reaction evidence="18">
        <text>10-formyltetrahydrofolyl-(gamma-L-Glu)(n) + L-glutamate + ATP = 10-formyltetrahydrofolyl-(gamma-L-Glu)(n+1) + ADP + phosphate + H(+)</text>
        <dbReference type="Rhea" id="RHEA:51904"/>
        <dbReference type="Rhea" id="RHEA-COMP:13088"/>
        <dbReference type="Rhea" id="RHEA-COMP:14300"/>
        <dbReference type="ChEBI" id="CHEBI:15378"/>
        <dbReference type="ChEBI" id="CHEBI:29985"/>
        <dbReference type="ChEBI" id="CHEBI:30616"/>
        <dbReference type="ChEBI" id="CHEBI:43474"/>
        <dbReference type="ChEBI" id="CHEBI:134413"/>
        <dbReference type="ChEBI" id="CHEBI:456216"/>
        <dbReference type="EC" id="6.3.2.17"/>
    </reaction>
</comment>
<dbReference type="PROSITE" id="PS01012">
    <property type="entry name" value="FOLYLPOLYGLU_SYNT_2"/>
    <property type="match status" value="1"/>
</dbReference>
<reference evidence="24 25" key="1">
    <citation type="submission" date="2013-08" db="EMBL/GenBank/DDBJ databases">
        <authorList>
            <person name="Weinstock G."/>
            <person name="Sodergren E."/>
            <person name="Wylie T."/>
            <person name="Fulton L."/>
            <person name="Fulton R."/>
            <person name="Fronick C."/>
            <person name="O'Laughlin M."/>
            <person name="Godfrey J."/>
            <person name="Miner T."/>
            <person name="Herter B."/>
            <person name="Appelbaum E."/>
            <person name="Cordes M."/>
            <person name="Lek S."/>
            <person name="Wollam A."/>
            <person name="Pepin K.H."/>
            <person name="Palsikar V.B."/>
            <person name="Mitreva M."/>
            <person name="Wilson R.K."/>
        </authorList>
    </citation>
    <scope>NUCLEOTIDE SEQUENCE [LARGE SCALE GENOMIC DNA]</scope>
    <source>
        <strain evidence="24 25">ATCC 700332</strain>
    </source>
</reference>
<comment type="pathway">
    <text evidence="3">Cofactor biosynthesis; tetrahydrofolylpolyglutamate biosynthesis.</text>
</comment>
<comment type="caution">
    <text evidence="24">The sequence shown here is derived from an EMBL/GenBank/DDBJ whole genome shotgun (WGS) entry which is preliminary data.</text>
</comment>
<evidence type="ECO:0000256" key="10">
    <source>
        <dbReference type="ARBA" id="ARBA00022741"/>
    </source>
</evidence>
<gene>
    <name evidence="24" type="ORF">HMPREF9193_00851</name>
</gene>
<dbReference type="Gene3D" id="3.40.1190.10">
    <property type="entry name" value="Mur-like, catalytic domain"/>
    <property type="match status" value="1"/>
</dbReference>
<comment type="similarity">
    <text evidence="4 21">Belongs to the folylpolyglutamate synthase family.</text>
</comment>
<dbReference type="Gene3D" id="3.90.190.20">
    <property type="entry name" value="Mur ligase, C-terminal domain"/>
    <property type="match status" value="1"/>
</dbReference>
<evidence type="ECO:0000256" key="15">
    <source>
        <dbReference type="ARBA" id="ARBA00030592"/>
    </source>
</evidence>
<evidence type="ECO:0000256" key="1">
    <source>
        <dbReference type="ARBA" id="ARBA00002714"/>
    </source>
</evidence>
<dbReference type="InterPro" id="IPR018109">
    <property type="entry name" value="Folylpolyglutamate_synth_CS"/>
</dbReference>
<name>A0ABN0NZU2_TRELE</name>
<keyword evidence="25" id="KW-1185">Reference proteome</keyword>
<evidence type="ECO:0000256" key="8">
    <source>
        <dbReference type="ARBA" id="ARBA00022598"/>
    </source>
</evidence>
<dbReference type="InterPro" id="IPR036565">
    <property type="entry name" value="Mur-like_cat_sf"/>
</dbReference>
<dbReference type="SUPFAM" id="SSF53244">
    <property type="entry name" value="MurD-like peptide ligases, peptide-binding domain"/>
    <property type="match status" value="1"/>
</dbReference>
<evidence type="ECO:0000256" key="9">
    <source>
        <dbReference type="ARBA" id="ARBA00022723"/>
    </source>
</evidence>
<evidence type="ECO:0000313" key="24">
    <source>
        <dbReference type="EMBL" id="ERJ93562.1"/>
    </source>
</evidence>
<evidence type="ECO:0000256" key="5">
    <source>
        <dbReference type="ARBA" id="ARBA00013023"/>
    </source>
</evidence>
<dbReference type="InterPro" id="IPR013221">
    <property type="entry name" value="Mur_ligase_cen"/>
</dbReference>
<comment type="pathway">
    <text evidence="2">Cofactor biosynthesis; tetrahydrofolate biosynthesis; 7,8-dihydrofolate from 2-amino-4-hydroxy-6-hydroxymethyl-7,8-dihydropteridine diphosphate and 4-aminobenzoate: step 2/2.</text>
</comment>
<dbReference type="NCBIfam" id="TIGR01499">
    <property type="entry name" value="folC"/>
    <property type="match status" value="1"/>
</dbReference>
<proteinExistence type="inferred from homology"/>
<evidence type="ECO:0000256" key="17">
    <source>
        <dbReference type="ARBA" id="ARBA00047493"/>
    </source>
</evidence>
<evidence type="ECO:0000256" key="18">
    <source>
        <dbReference type="ARBA" id="ARBA00047808"/>
    </source>
</evidence>
<dbReference type="InterPro" id="IPR004101">
    <property type="entry name" value="Mur_ligase_C"/>
</dbReference>
<comment type="catalytic activity">
    <reaction evidence="19">
        <text>(6R)-5,10-methylenetetrahydrofolyl-(gamma-L-Glu)(n) + L-glutamate + ATP = (6R)-5,10-methylenetetrahydrofolyl-(gamma-L-Glu)(n+1) + ADP + phosphate + H(+)</text>
        <dbReference type="Rhea" id="RHEA:51912"/>
        <dbReference type="Rhea" id="RHEA-COMP:13257"/>
        <dbReference type="Rhea" id="RHEA-COMP:13258"/>
        <dbReference type="ChEBI" id="CHEBI:15378"/>
        <dbReference type="ChEBI" id="CHEBI:29985"/>
        <dbReference type="ChEBI" id="CHEBI:30616"/>
        <dbReference type="ChEBI" id="CHEBI:43474"/>
        <dbReference type="ChEBI" id="CHEBI:136572"/>
        <dbReference type="ChEBI" id="CHEBI:456216"/>
        <dbReference type="EC" id="6.3.2.17"/>
    </reaction>
</comment>
<dbReference type="Pfam" id="PF08245">
    <property type="entry name" value="Mur_ligase_M"/>
    <property type="match status" value="1"/>
</dbReference>
<comment type="catalytic activity">
    <reaction evidence="17">
        <text>(6S)-5,6,7,8-tetrahydrofolyl-(gamma-L-Glu)(n) + L-glutamate + ATP = (6S)-5,6,7,8-tetrahydrofolyl-(gamma-L-Glu)(n+1) + ADP + phosphate + H(+)</text>
        <dbReference type="Rhea" id="RHEA:10580"/>
        <dbReference type="Rhea" id="RHEA-COMP:14738"/>
        <dbReference type="Rhea" id="RHEA-COMP:14740"/>
        <dbReference type="ChEBI" id="CHEBI:15378"/>
        <dbReference type="ChEBI" id="CHEBI:29985"/>
        <dbReference type="ChEBI" id="CHEBI:30616"/>
        <dbReference type="ChEBI" id="CHEBI:43474"/>
        <dbReference type="ChEBI" id="CHEBI:141005"/>
        <dbReference type="ChEBI" id="CHEBI:456216"/>
        <dbReference type="EC" id="6.3.2.17"/>
    </reaction>
</comment>
<evidence type="ECO:0000259" key="22">
    <source>
        <dbReference type="Pfam" id="PF02875"/>
    </source>
</evidence>
<keyword evidence="12" id="KW-0460">Magnesium</keyword>
<dbReference type="Proteomes" id="UP000016649">
    <property type="component" value="Unassembled WGS sequence"/>
</dbReference>
<keyword evidence="8 21" id="KW-0436">Ligase</keyword>
<evidence type="ECO:0000256" key="13">
    <source>
        <dbReference type="ARBA" id="ARBA00022909"/>
    </source>
</evidence>
<comment type="function">
    <text evidence="1">Functions in two distinct reactions of the de novo folate biosynthetic pathway. Catalyzes the addition of a glutamate residue to dihydropteroate (7,8-dihydropteroate or H2Pte) to form dihydrofolate (7,8-dihydrofolate monoglutamate or H2Pte-Glu). Also catalyzes successive additions of L-glutamate to tetrahydrofolate or 10-formyltetrahydrofolate or 5,10-methylenetetrahydrofolate, leading to folylpolyglutamate derivatives.</text>
</comment>
<dbReference type="InterPro" id="IPR036615">
    <property type="entry name" value="Mur_ligase_C_dom_sf"/>
</dbReference>
<evidence type="ECO:0000256" key="11">
    <source>
        <dbReference type="ARBA" id="ARBA00022840"/>
    </source>
</evidence>
<protein>
    <recommendedName>
        <fullName evidence="7">Dihydrofolate synthase/folylpolyglutamate synthase</fullName>
        <ecNumber evidence="5">6.3.2.12</ecNumber>
        <ecNumber evidence="6">6.3.2.17</ecNumber>
    </recommendedName>
    <alternativeName>
        <fullName evidence="16">Folylpoly-gamma-glutamate synthetase-dihydrofolate synthetase</fullName>
    </alternativeName>
    <alternativeName>
        <fullName evidence="14">Folylpolyglutamate synthetase</fullName>
    </alternativeName>
    <alternativeName>
        <fullName evidence="15">Tetrahydrofolylpolyglutamate synthase</fullName>
    </alternativeName>
</protein>
<dbReference type="EC" id="6.3.2.17" evidence="6"/>
<evidence type="ECO:0000256" key="3">
    <source>
        <dbReference type="ARBA" id="ARBA00005150"/>
    </source>
</evidence>